<reference evidence="2" key="1">
    <citation type="journal article" date="2020" name="Stud. Mycol.">
        <title>101 Dothideomycetes genomes: a test case for predicting lifestyles and emergence of pathogens.</title>
        <authorList>
            <person name="Haridas S."/>
            <person name="Albert R."/>
            <person name="Binder M."/>
            <person name="Bloem J."/>
            <person name="Labutti K."/>
            <person name="Salamov A."/>
            <person name="Andreopoulos B."/>
            <person name="Baker S."/>
            <person name="Barry K."/>
            <person name="Bills G."/>
            <person name="Bluhm B."/>
            <person name="Cannon C."/>
            <person name="Castanera R."/>
            <person name="Culley D."/>
            <person name="Daum C."/>
            <person name="Ezra D."/>
            <person name="Gonzalez J."/>
            <person name="Henrissat B."/>
            <person name="Kuo A."/>
            <person name="Liang C."/>
            <person name="Lipzen A."/>
            <person name="Lutzoni F."/>
            <person name="Magnuson J."/>
            <person name="Mondo S."/>
            <person name="Nolan M."/>
            <person name="Ohm R."/>
            <person name="Pangilinan J."/>
            <person name="Park H.-J."/>
            <person name="Ramirez L."/>
            <person name="Alfaro M."/>
            <person name="Sun H."/>
            <person name="Tritt A."/>
            <person name="Yoshinaga Y."/>
            <person name="Zwiers L.-H."/>
            <person name="Turgeon B."/>
            <person name="Goodwin S."/>
            <person name="Spatafora J."/>
            <person name="Crous P."/>
            <person name="Grigoriev I."/>
        </authorList>
    </citation>
    <scope>NUCLEOTIDE SEQUENCE</scope>
    <source>
        <strain evidence="2">CBS 279.74</strain>
    </source>
</reference>
<feature type="signal peptide" evidence="1">
    <location>
        <begin position="1"/>
        <end position="21"/>
    </location>
</feature>
<proteinExistence type="predicted"/>
<organism evidence="2 3">
    <name type="scientific">Pleomassaria siparia CBS 279.74</name>
    <dbReference type="NCBI Taxonomy" id="1314801"/>
    <lineage>
        <taxon>Eukaryota</taxon>
        <taxon>Fungi</taxon>
        <taxon>Dikarya</taxon>
        <taxon>Ascomycota</taxon>
        <taxon>Pezizomycotina</taxon>
        <taxon>Dothideomycetes</taxon>
        <taxon>Pleosporomycetidae</taxon>
        <taxon>Pleosporales</taxon>
        <taxon>Pleomassariaceae</taxon>
        <taxon>Pleomassaria</taxon>
    </lineage>
</organism>
<keyword evidence="3" id="KW-1185">Reference proteome</keyword>
<name>A0A6G1KAQ3_9PLEO</name>
<gene>
    <name evidence="2" type="ORF">K504DRAFT_466407</name>
</gene>
<sequence length="123" mass="13378">MGSTTILFFVSLSLSLSYLDSDSDSYTNSLLSKVGISFVVVIFLRFGSSQRLLRGLTGICNYCIWSWILCEIRGLCLEGRAHGGLDKIYTGVALFANVFMTGKVRPCGDLESSGRARGCFAVV</sequence>
<evidence type="ECO:0000256" key="1">
    <source>
        <dbReference type="SAM" id="SignalP"/>
    </source>
</evidence>
<dbReference type="AlphaFoldDB" id="A0A6G1KAQ3"/>
<keyword evidence="1" id="KW-0732">Signal</keyword>
<dbReference type="Proteomes" id="UP000799428">
    <property type="component" value="Unassembled WGS sequence"/>
</dbReference>
<feature type="chain" id="PRO_5026355337" evidence="1">
    <location>
        <begin position="22"/>
        <end position="123"/>
    </location>
</feature>
<dbReference type="EMBL" id="MU005769">
    <property type="protein sequence ID" value="KAF2709956.1"/>
    <property type="molecule type" value="Genomic_DNA"/>
</dbReference>
<evidence type="ECO:0000313" key="2">
    <source>
        <dbReference type="EMBL" id="KAF2709956.1"/>
    </source>
</evidence>
<evidence type="ECO:0000313" key="3">
    <source>
        <dbReference type="Proteomes" id="UP000799428"/>
    </source>
</evidence>
<protein>
    <submittedName>
        <fullName evidence="2">Uncharacterized protein</fullName>
    </submittedName>
</protein>
<accession>A0A6G1KAQ3</accession>